<sequence length="231" mass="26732">MSLSLAKNVIVARVVNRPPMLDKTNYSSWASRMLLYIKGKEHGKLLIWDRVKLLIQGSELSFQECESKLYNDFDMFTSSPGDLIHSYYMWFSQLINDIHTIGMTMQPLQVNIKFVNHLQPEWRKFVMDVKLVKYMHSTIFDHLYAHIWQHEAHAIEVRLTRQRYPDQIALLDSGLAVPSNNPSDDPIASLNKEMAFLSTSFASRFSQINNQLRTSSNPRNQATIQDGRVTV</sequence>
<evidence type="ECO:0000313" key="1">
    <source>
        <dbReference type="EMBL" id="GJT78384.1"/>
    </source>
</evidence>
<dbReference type="EMBL" id="BQNB010018797">
    <property type="protein sequence ID" value="GJT78384.1"/>
    <property type="molecule type" value="Genomic_DNA"/>
</dbReference>
<proteinExistence type="predicted"/>
<evidence type="ECO:0008006" key="3">
    <source>
        <dbReference type="Google" id="ProtNLM"/>
    </source>
</evidence>
<reference evidence="1" key="1">
    <citation type="journal article" date="2022" name="Int. J. Mol. Sci.">
        <title>Draft Genome of Tanacetum Coccineum: Genomic Comparison of Closely Related Tanacetum-Family Plants.</title>
        <authorList>
            <person name="Yamashiro T."/>
            <person name="Shiraishi A."/>
            <person name="Nakayama K."/>
            <person name="Satake H."/>
        </authorList>
    </citation>
    <scope>NUCLEOTIDE SEQUENCE</scope>
</reference>
<organism evidence="1 2">
    <name type="scientific">Tanacetum coccineum</name>
    <dbReference type="NCBI Taxonomy" id="301880"/>
    <lineage>
        <taxon>Eukaryota</taxon>
        <taxon>Viridiplantae</taxon>
        <taxon>Streptophyta</taxon>
        <taxon>Embryophyta</taxon>
        <taxon>Tracheophyta</taxon>
        <taxon>Spermatophyta</taxon>
        <taxon>Magnoliopsida</taxon>
        <taxon>eudicotyledons</taxon>
        <taxon>Gunneridae</taxon>
        <taxon>Pentapetalae</taxon>
        <taxon>asterids</taxon>
        <taxon>campanulids</taxon>
        <taxon>Asterales</taxon>
        <taxon>Asteraceae</taxon>
        <taxon>Asteroideae</taxon>
        <taxon>Anthemideae</taxon>
        <taxon>Anthemidinae</taxon>
        <taxon>Tanacetum</taxon>
    </lineage>
</organism>
<name>A0ABQ5GSD2_9ASTR</name>
<gene>
    <name evidence="1" type="ORF">Tco_1045109</name>
</gene>
<protein>
    <recommendedName>
        <fullName evidence="3">Integrase, catalytic region, zinc finger, CCHC-type, peptidase aspartic, catalytic</fullName>
    </recommendedName>
</protein>
<accession>A0ABQ5GSD2</accession>
<keyword evidence="2" id="KW-1185">Reference proteome</keyword>
<reference evidence="1" key="2">
    <citation type="submission" date="2022-01" db="EMBL/GenBank/DDBJ databases">
        <authorList>
            <person name="Yamashiro T."/>
            <person name="Shiraishi A."/>
            <person name="Satake H."/>
            <person name="Nakayama K."/>
        </authorList>
    </citation>
    <scope>NUCLEOTIDE SEQUENCE</scope>
</reference>
<evidence type="ECO:0000313" key="2">
    <source>
        <dbReference type="Proteomes" id="UP001151760"/>
    </source>
</evidence>
<comment type="caution">
    <text evidence="1">The sequence shown here is derived from an EMBL/GenBank/DDBJ whole genome shotgun (WGS) entry which is preliminary data.</text>
</comment>
<dbReference type="Proteomes" id="UP001151760">
    <property type="component" value="Unassembled WGS sequence"/>
</dbReference>